<proteinExistence type="predicted"/>
<comment type="caution">
    <text evidence="2">The sequence shown here is derived from an EMBL/GenBank/DDBJ whole genome shotgun (WGS) entry which is preliminary data.</text>
</comment>
<gene>
    <name evidence="2" type="ORF">ACFW88_30510</name>
</gene>
<sequence>MDNHDEVDLETAAEPGPTLAIHTAEPGSASEEGPRLPASSAATQEADEARRAGTPTPQSTGG</sequence>
<name>A0ABW6HEB1_9ACTN</name>
<keyword evidence="3" id="KW-1185">Reference proteome</keyword>
<evidence type="ECO:0000256" key="1">
    <source>
        <dbReference type="SAM" id="MobiDB-lite"/>
    </source>
</evidence>
<dbReference type="Proteomes" id="UP001599756">
    <property type="component" value="Unassembled WGS sequence"/>
</dbReference>
<protein>
    <submittedName>
        <fullName evidence="2">Uncharacterized protein</fullName>
    </submittedName>
</protein>
<feature type="region of interest" description="Disordered" evidence="1">
    <location>
        <begin position="1"/>
        <end position="62"/>
    </location>
</feature>
<evidence type="ECO:0000313" key="3">
    <source>
        <dbReference type="Proteomes" id="UP001599756"/>
    </source>
</evidence>
<accession>A0ABW6HEB1</accession>
<dbReference type="EMBL" id="JBHYTS010000068">
    <property type="protein sequence ID" value="MFE1754823.1"/>
    <property type="molecule type" value="Genomic_DNA"/>
</dbReference>
<organism evidence="2 3">
    <name type="scientific">Streptomyces anandii</name>
    <dbReference type="NCBI Taxonomy" id="285454"/>
    <lineage>
        <taxon>Bacteria</taxon>
        <taxon>Bacillati</taxon>
        <taxon>Actinomycetota</taxon>
        <taxon>Actinomycetes</taxon>
        <taxon>Kitasatosporales</taxon>
        <taxon>Streptomycetaceae</taxon>
        <taxon>Streptomyces</taxon>
    </lineage>
</organism>
<dbReference type="RefSeq" id="WP_381798649.1">
    <property type="nucleotide sequence ID" value="NZ_JBHYTS010000068.1"/>
</dbReference>
<evidence type="ECO:0000313" key="2">
    <source>
        <dbReference type="EMBL" id="MFE1754823.1"/>
    </source>
</evidence>
<reference evidence="2 3" key="1">
    <citation type="submission" date="2024-09" db="EMBL/GenBank/DDBJ databases">
        <title>The Natural Products Discovery Center: Release of the First 8490 Sequenced Strains for Exploring Actinobacteria Biosynthetic Diversity.</title>
        <authorList>
            <person name="Kalkreuter E."/>
            <person name="Kautsar S.A."/>
            <person name="Yang D."/>
            <person name="Bader C.D."/>
            <person name="Teijaro C.N."/>
            <person name="Fluegel L."/>
            <person name="Davis C.M."/>
            <person name="Simpson J.R."/>
            <person name="Lauterbach L."/>
            <person name="Steele A.D."/>
            <person name="Gui C."/>
            <person name="Meng S."/>
            <person name="Li G."/>
            <person name="Viehrig K."/>
            <person name="Ye F."/>
            <person name="Su P."/>
            <person name="Kiefer A.F."/>
            <person name="Nichols A."/>
            <person name="Cepeda A.J."/>
            <person name="Yan W."/>
            <person name="Fan B."/>
            <person name="Jiang Y."/>
            <person name="Adhikari A."/>
            <person name="Zheng C.-J."/>
            <person name="Schuster L."/>
            <person name="Cowan T.M."/>
            <person name="Smanski M.J."/>
            <person name="Chevrette M.G."/>
            <person name="De Carvalho L.P.S."/>
            <person name="Shen B."/>
        </authorList>
    </citation>
    <scope>NUCLEOTIDE SEQUENCE [LARGE SCALE GENOMIC DNA]</scope>
    <source>
        <strain evidence="2 3">NPDC059500</strain>
    </source>
</reference>